<name>A0A975RB90_9GAMM</name>
<dbReference type="Gene3D" id="3.40.50.1000">
    <property type="entry name" value="HAD superfamily/HAD-like"/>
    <property type="match status" value="1"/>
</dbReference>
<evidence type="ECO:0000256" key="1">
    <source>
        <dbReference type="ARBA" id="ARBA00001946"/>
    </source>
</evidence>
<accession>A0A975RB90</accession>
<dbReference type="GO" id="GO:0006564">
    <property type="term" value="P:L-serine biosynthetic process"/>
    <property type="evidence" value="ECO:0007669"/>
    <property type="project" value="UniProtKB-KW"/>
</dbReference>
<keyword evidence="8" id="KW-0718">Serine biosynthesis</keyword>
<keyword evidence="4" id="KW-0028">Amino-acid biosynthesis</keyword>
<dbReference type="GO" id="GO:0005737">
    <property type="term" value="C:cytoplasm"/>
    <property type="evidence" value="ECO:0007669"/>
    <property type="project" value="TreeGrafter"/>
</dbReference>
<evidence type="ECO:0000313" key="12">
    <source>
        <dbReference type="Proteomes" id="UP000676649"/>
    </source>
</evidence>
<dbReference type="NCBIfam" id="TIGR01488">
    <property type="entry name" value="HAD-SF-IB"/>
    <property type="match status" value="1"/>
</dbReference>
<dbReference type="EMBL" id="CP073754">
    <property type="protein sequence ID" value="QWF72036.1"/>
    <property type="molecule type" value="Genomic_DNA"/>
</dbReference>
<protein>
    <recommendedName>
        <fullName evidence="3">phosphoserine phosphatase</fullName>
        <ecNumber evidence="3">3.1.3.3</ecNumber>
    </recommendedName>
</protein>
<dbReference type="InterPro" id="IPR023214">
    <property type="entry name" value="HAD_sf"/>
</dbReference>
<dbReference type="Proteomes" id="UP000676649">
    <property type="component" value="Chromosome"/>
</dbReference>
<dbReference type="AlphaFoldDB" id="A0A975RB90"/>
<keyword evidence="6" id="KW-0378">Hydrolase</keyword>
<reference evidence="11" key="1">
    <citation type="submission" date="2021-04" db="EMBL/GenBank/DDBJ databases">
        <title>Draft genome sequence data of methanotrophic Methylovulum sp. strain S1L and Methylomonas sp. strain S2AM isolated from boreal lake water columns.</title>
        <authorList>
            <person name="Rissanen A.J."/>
            <person name="Mangayil R."/>
            <person name="Svenning M.M."/>
            <person name="Khanongnuch R."/>
        </authorList>
    </citation>
    <scope>NUCLEOTIDE SEQUENCE</scope>
    <source>
        <strain evidence="11">S2AM</strain>
    </source>
</reference>
<dbReference type="RefSeq" id="WP_215584081.1">
    <property type="nucleotide sequence ID" value="NZ_CP073754.1"/>
</dbReference>
<dbReference type="GO" id="GO:0000287">
    <property type="term" value="F:magnesium ion binding"/>
    <property type="evidence" value="ECO:0007669"/>
    <property type="project" value="TreeGrafter"/>
</dbReference>
<evidence type="ECO:0000256" key="2">
    <source>
        <dbReference type="ARBA" id="ARBA00005135"/>
    </source>
</evidence>
<evidence type="ECO:0000256" key="3">
    <source>
        <dbReference type="ARBA" id="ARBA00012640"/>
    </source>
</evidence>
<comment type="catalytic activity">
    <reaction evidence="10">
        <text>O-phospho-D-serine + H2O = D-serine + phosphate</text>
        <dbReference type="Rhea" id="RHEA:24873"/>
        <dbReference type="ChEBI" id="CHEBI:15377"/>
        <dbReference type="ChEBI" id="CHEBI:35247"/>
        <dbReference type="ChEBI" id="CHEBI:43474"/>
        <dbReference type="ChEBI" id="CHEBI:58680"/>
        <dbReference type="EC" id="3.1.3.3"/>
    </reaction>
</comment>
<dbReference type="KEGG" id="mpad:KEF85_06160"/>
<dbReference type="Pfam" id="PF12710">
    <property type="entry name" value="HAD"/>
    <property type="match status" value="1"/>
</dbReference>
<organism evidence="11 12">
    <name type="scientific">Methylomonas paludis</name>
    <dbReference type="NCBI Taxonomy" id="1173101"/>
    <lineage>
        <taxon>Bacteria</taxon>
        <taxon>Pseudomonadati</taxon>
        <taxon>Pseudomonadota</taxon>
        <taxon>Gammaproteobacteria</taxon>
        <taxon>Methylococcales</taxon>
        <taxon>Methylococcaceae</taxon>
        <taxon>Methylomonas</taxon>
    </lineage>
</organism>
<sequence>MSFQIVCFDCDSTLSRIEGIDELARRKGIFAEVATLTDRAMNGELALEDVYALRLEMIRPDQAAIAWVADLYIKELVAGVEQTIQALQAAGKQIHIISGGLRQAILPLAAHLGIPAEQVHAVDVEFDQQGDYLDFARHSPLAVSGGKAQVCRKLRRSWPELVLIGDGKTDLEAKLAGAYMIGFGGVAARPLVQAQADVFVAGPSLADVLPLVLG</sequence>
<dbReference type="GO" id="GO:0036424">
    <property type="term" value="F:L-phosphoserine phosphatase activity"/>
    <property type="evidence" value="ECO:0007669"/>
    <property type="project" value="TreeGrafter"/>
</dbReference>
<comment type="cofactor">
    <cofactor evidence="1">
        <name>Mg(2+)</name>
        <dbReference type="ChEBI" id="CHEBI:18420"/>
    </cofactor>
</comment>
<evidence type="ECO:0000256" key="4">
    <source>
        <dbReference type="ARBA" id="ARBA00022605"/>
    </source>
</evidence>
<evidence type="ECO:0000256" key="6">
    <source>
        <dbReference type="ARBA" id="ARBA00022801"/>
    </source>
</evidence>
<dbReference type="EC" id="3.1.3.3" evidence="3"/>
<evidence type="ECO:0000256" key="8">
    <source>
        <dbReference type="ARBA" id="ARBA00023299"/>
    </source>
</evidence>
<dbReference type="InterPro" id="IPR036412">
    <property type="entry name" value="HAD-like_sf"/>
</dbReference>
<evidence type="ECO:0000313" key="11">
    <source>
        <dbReference type="EMBL" id="QWF72036.1"/>
    </source>
</evidence>
<evidence type="ECO:0000256" key="9">
    <source>
        <dbReference type="ARBA" id="ARBA00048138"/>
    </source>
</evidence>
<dbReference type="PANTHER" id="PTHR43344">
    <property type="entry name" value="PHOSPHOSERINE PHOSPHATASE"/>
    <property type="match status" value="1"/>
</dbReference>
<evidence type="ECO:0000256" key="10">
    <source>
        <dbReference type="ARBA" id="ARBA00048523"/>
    </source>
</evidence>
<keyword evidence="7" id="KW-0460">Magnesium</keyword>
<keyword evidence="5" id="KW-0479">Metal-binding</keyword>
<keyword evidence="12" id="KW-1185">Reference proteome</keyword>
<comment type="pathway">
    <text evidence="2">Amino-acid biosynthesis; L-serine biosynthesis; L-serine from 3-phospho-D-glycerate: step 3/3.</text>
</comment>
<dbReference type="PANTHER" id="PTHR43344:SF2">
    <property type="entry name" value="PHOSPHOSERINE PHOSPHATASE"/>
    <property type="match status" value="1"/>
</dbReference>
<evidence type="ECO:0000256" key="5">
    <source>
        <dbReference type="ARBA" id="ARBA00022723"/>
    </source>
</evidence>
<comment type="catalytic activity">
    <reaction evidence="9">
        <text>O-phospho-L-serine + H2O = L-serine + phosphate</text>
        <dbReference type="Rhea" id="RHEA:21208"/>
        <dbReference type="ChEBI" id="CHEBI:15377"/>
        <dbReference type="ChEBI" id="CHEBI:33384"/>
        <dbReference type="ChEBI" id="CHEBI:43474"/>
        <dbReference type="ChEBI" id="CHEBI:57524"/>
        <dbReference type="EC" id="3.1.3.3"/>
    </reaction>
</comment>
<evidence type="ECO:0000256" key="7">
    <source>
        <dbReference type="ARBA" id="ARBA00022842"/>
    </source>
</evidence>
<dbReference type="Gene3D" id="1.10.150.210">
    <property type="entry name" value="Phosphoserine phosphatase, domain 2"/>
    <property type="match status" value="1"/>
</dbReference>
<gene>
    <name evidence="11" type="ORF">KEF85_06160</name>
</gene>
<dbReference type="InterPro" id="IPR050582">
    <property type="entry name" value="HAD-like_SerB"/>
</dbReference>
<proteinExistence type="predicted"/>
<dbReference type="SUPFAM" id="SSF56784">
    <property type="entry name" value="HAD-like"/>
    <property type="match status" value="1"/>
</dbReference>